<feature type="transmembrane region" description="Helical" evidence="1">
    <location>
        <begin position="20"/>
        <end position="39"/>
    </location>
</feature>
<evidence type="ECO:0000313" key="2">
    <source>
        <dbReference type="EMBL" id="PTQ35734.1"/>
    </source>
</evidence>
<dbReference type="EMBL" id="KZ772741">
    <property type="protein sequence ID" value="PTQ35734.1"/>
    <property type="molecule type" value="Genomic_DNA"/>
</dbReference>
<keyword evidence="1" id="KW-1133">Transmembrane helix</keyword>
<keyword evidence="3" id="KW-1185">Reference proteome</keyword>
<reference evidence="3" key="1">
    <citation type="journal article" date="2017" name="Cell">
        <title>Insights into land plant evolution garnered from the Marchantia polymorpha genome.</title>
        <authorList>
            <person name="Bowman J.L."/>
            <person name="Kohchi T."/>
            <person name="Yamato K.T."/>
            <person name="Jenkins J."/>
            <person name="Shu S."/>
            <person name="Ishizaki K."/>
            <person name="Yamaoka S."/>
            <person name="Nishihama R."/>
            <person name="Nakamura Y."/>
            <person name="Berger F."/>
            <person name="Adam C."/>
            <person name="Aki S.S."/>
            <person name="Althoff F."/>
            <person name="Araki T."/>
            <person name="Arteaga-Vazquez M.A."/>
            <person name="Balasubrmanian S."/>
            <person name="Barry K."/>
            <person name="Bauer D."/>
            <person name="Boehm C.R."/>
            <person name="Briginshaw L."/>
            <person name="Caballero-Perez J."/>
            <person name="Catarino B."/>
            <person name="Chen F."/>
            <person name="Chiyoda S."/>
            <person name="Chovatia M."/>
            <person name="Davies K.M."/>
            <person name="Delmans M."/>
            <person name="Demura T."/>
            <person name="Dierschke T."/>
            <person name="Dolan L."/>
            <person name="Dorantes-Acosta A.E."/>
            <person name="Eklund D.M."/>
            <person name="Florent S.N."/>
            <person name="Flores-Sandoval E."/>
            <person name="Fujiyama A."/>
            <person name="Fukuzawa H."/>
            <person name="Galik B."/>
            <person name="Grimanelli D."/>
            <person name="Grimwood J."/>
            <person name="Grossniklaus U."/>
            <person name="Hamada T."/>
            <person name="Haseloff J."/>
            <person name="Hetherington A.J."/>
            <person name="Higo A."/>
            <person name="Hirakawa Y."/>
            <person name="Hundley H.N."/>
            <person name="Ikeda Y."/>
            <person name="Inoue K."/>
            <person name="Inoue S.I."/>
            <person name="Ishida S."/>
            <person name="Jia Q."/>
            <person name="Kakita M."/>
            <person name="Kanazawa T."/>
            <person name="Kawai Y."/>
            <person name="Kawashima T."/>
            <person name="Kennedy M."/>
            <person name="Kinose K."/>
            <person name="Kinoshita T."/>
            <person name="Kohara Y."/>
            <person name="Koide E."/>
            <person name="Komatsu K."/>
            <person name="Kopischke S."/>
            <person name="Kubo M."/>
            <person name="Kyozuka J."/>
            <person name="Lagercrantz U."/>
            <person name="Lin S.S."/>
            <person name="Lindquist E."/>
            <person name="Lipzen A.M."/>
            <person name="Lu C.W."/>
            <person name="De Luna E."/>
            <person name="Martienssen R.A."/>
            <person name="Minamino N."/>
            <person name="Mizutani M."/>
            <person name="Mizutani M."/>
            <person name="Mochizuki N."/>
            <person name="Monte I."/>
            <person name="Mosher R."/>
            <person name="Nagasaki H."/>
            <person name="Nakagami H."/>
            <person name="Naramoto S."/>
            <person name="Nishitani K."/>
            <person name="Ohtani M."/>
            <person name="Okamoto T."/>
            <person name="Okumura M."/>
            <person name="Phillips J."/>
            <person name="Pollak B."/>
            <person name="Reinders A."/>
            <person name="Rovekamp M."/>
            <person name="Sano R."/>
            <person name="Sawa S."/>
            <person name="Schmid M.W."/>
            <person name="Shirakawa M."/>
            <person name="Solano R."/>
            <person name="Spunde A."/>
            <person name="Suetsugu N."/>
            <person name="Sugano S."/>
            <person name="Sugiyama A."/>
            <person name="Sun R."/>
            <person name="Suzuki Y."/>
            <person name="Takenaka M."/>
            <person name="Takezawa D."/>
            <person name="Tomogane H."/>
            <person name="Tsuzuki M."/>
            <person name="Ueda T."/>
            <person name="Umeda M."/>
            <person name="Ward J.M."/>
            <person name="Watanabe Y."/>
            <person name="Yazaki K."/>
            <person name="Yokoyama R."/>
            <person name="Yoshitake Y."/>
            <person name="Yotsui I."/>
            <person name="Zachgo S."/>
            <person name="Schmutz J."/>
        </authorList>
    </citation>
    <scope>NUCLEOTIDE SEQUENCE [LARGE SCALE GENOMIC DNA]</scope>
    <source>
        <strain evidence="3">Tak-1</strain>
    </source>
</reference>
<gene>
    <name evidence="2" type="ORF">MARPO_0069s0071</name>
</gene>
<dbReference type="Proteomes" id="UP000244005">
    <property type="component" value="Unassembled WGS sequence"/>
</dbReference>
<keyword evidence="1" id="KW-0472">Membrane</keyword>
<sequence length="68" mass="7852">MEAKMKSGLGVLGFHRPWSSFFFLYLVKPFFCIAIRLLLHPFSLSSRAFLRRTSCVSSLMMQKEDFSG</sequence>
<accession>A0A2R6WPG3</accession>
<evidence type="ECO:0000256" key="1">
    <source>
        <dbReference type="SAM" id="Phobius"/>
    </source>
</evidence>
<protein>
    <submittedName>
        <fullName evidence="2">Uncharacterized protein</fullName>
    </submittedName>
</protein>
<name>A0A2R6WPG3_MARPO</name>
<proteinExistence type="predicted"/>
<dbReference type="AlphaFoldDB" id="A0A2R6WPG3"/>
<evidence type="ECO:0000313" key="3">
    <source>
        <dbReference type="Proteomes" id="UP000244005"/>
    </source>
</evidence>
<keyword evidence="1" id="KW-0812">Transmembrane</keyword>
<dbReference type="Gramene" id="Mp2g24220.1">
    <property type="protein sequence ID" value="Mp2g24220.1.cds1"/>
    <property type="gene ID" value="Mp2g24220"/>
</dbReference>
<organism evidence="2 3">
    <name type="scientific">Marchantia polymorpha</name>
    <name type="common">Common liverwort</name>
    <name type="synonym">Marchantia aquatica</name>
    <dbReference type="NCBI Taxonomy" id="3197"/>
    <lineage>
        <taxon>Eukaryota</taxon>
        <taxon>Viridiplantae</taxon>
        <taxon>Streptophyta</taxon>
        <taxon>Embryophyta</taxon>
        <taxon>Marchantiophyta</taxon>
        <taxon>Marchantiopsida</taxon>
        <taxon>Marchantiidae</taxon>
        <taxon>Marchantiales</taxon>
        <taxon>Marchantiaceae</taxon>
        <taxon>Marchantia</taxon>
    </lineage>
</organism>